<dbReference type="Proteomes" id="UP000693738">
    <property type="component" value="Unassembled WGS sequence"/>
</dbReference>
<accession>A0A8J2NGB7</accession>
<dbReference type="PANTHER" id="PTHR43135:SF3">
    <property type="entry name" value="ALPHA-D-RIBOSE 1-METHYLPHOSPHONATE 5-TRIPHOSPHATE DIPHOSPHATASE"/>
    <property type="match status" value="1"/>
</dbReference>
<dbReference type="InterPro" id="IPR051781">
    <property type="entry name" value="Metallo-dep_Hydrolase"/>
</dbReference>
<evidence type="ECO:0000313" key="2">
    <source>
        <dbReference type="EMBL" id="CAG7564278.1"/>
    </source>
</evidence>
<dbReference type="GO" id="GO:0016787">
    <property type="term" value="F:hydrolase activity"/>
    <property type="evidence" value="ECO:0007669"/>
    <property type="project" value="InterPro"/>
</dbReference>
<feature type="domain" description="Amidohydrolase-related" evidence="1">
    <location>
        <begin position="10"/>
        <end position="114"/>
    </location>
</feature>
<sequence>MEHAETNAKYLYSTGVPIIVGTDSVGTMTMNGSSVTVLFGLGVHFEMQSLMNIVGLSPAEAINAATREAAKWHRLQDRGTIEIGKRANLLMLGSNSLLNITNTLDIEKVWVLGAEVARVQKRDREEMGNPACAAA</sequence>
<dbReference type="InterPro" id="IPR006680">
    <property type="entry name" value="Amidohydro-rel"/>
</dbReference>
<gene>
    <name evidence="2" type="ORF">FEQUK3_LOCUS10019</name>
</gene>
<evidence type="ECO:0000313" key="3">
    <source>
        <dbReference type="Proteomes" id="UP000693738"/>
    </source>
</evidence>
<reference evidence="2" key="1">
    <citation type="submission" date="2021-05" db="EMBL/GenBank/DDBJ databases">
        <authorList>
            <person name="Khan N."/>
        </authorList>
    </citation>
    <scope>NUCLEOTIDE SEQUENCE</scope>
</reference>
<dbReference type="Pfam" id="PF01979">
    <property type="entry name" value="Amidohydro_1"/>
    <property type="match status" value="1"/>
</dbReference>
<organism evidence="2 3">
    <name type="scientific">Fusarium equiseti</name>
    <name type="common">Fusarium scirpi</name>
    <dbReference type="NCBI Taxonomy" id="61235"/>
    <lineage>
        <taxon>Eukaryota</taxon>
        <taxon>Fungi</taxon>
        <taxon>Dikarya</taxon>
        <taxon>Ascomycota</taxon>
        <taxon>Pezizomycotina</taxon>
        <taxon>Sordariomycetes</taxon>
        <taxon>Hypocreomycetidae</taxon>
        <taxon>Hypocreales</taxon>
        <taxon>Nectriaceae</taxon>
        <taxon>Fusarium</taxon>
        <taxon>Fusarium incarnatum-equiseti species complex</taxon>
    </lineage>
</organism>
<dbReference type="AlphaFoldDB" id="A0A8J2NGB7"/>
<proteinExistence type="predicted"/>
<evidence type="ECO:0000259" key="1">
    <source>
        <dbReference type="Pfam" id="PF01979"/>
    </source>
</evidence>
<name>A0A8J2NGB7_FUSEQ</name>
<protein>
    <recommendedName>
        <fullName evidence="1">Amidohydrolase-related domain-containing protein</fullName>
    </recommendedName>
</protein>
<comment type="caution">
    <text evidence="2">The sequence shown here is derived from an EMBL/GenBank/DDBJ whole genome shotgun (WGS) entry which is preliminary data.</text>
</comment>
<dbReference type="EMBL" id="CAJSTJ010000164">
    <property type="protein sequence ID" value="CAG7564278.1"/>
    <property type="molecule type" value="Genomic_DNA"/>
</dbReference>
<dbReference type="PANTHER" id="PTHR43135">
    <property type="entry name" value="ALPHA-D-RIBOSE 1-METHYLPHOSPHONATE 5-TRIPHOSPHATE DIPHOSPHATASE"/>
    <property type="match status" value="1"/>
</dbReference>